<dbReference type="InterPro" id="IPR038766">
    <property type="entry name" value="Membrane_comp_ABC_pdt"/>
</dbReference>
<gene>
    <name evidence="8" type="ORF">HMP0721_2051</name>
</gene>
<keyword evidence="3 6" id="KW-0812">Transmembrane</keyword>
<dbReference type="EMBL" id="AEQN01000026">
    <property type="protein sequence ID" value="EFV00886.1"/>
    <property type="molecule type" value="Genomic_DNA"/>
</dbReference>
<dbReference type="PANTHER" id="PTHR30287:SF1">
    <property type="entry name" value="INNER MEMBRANE PROTEIN"/>
    <property type="match status" value="1"/>
</dbReference>
<evidence type="ECO:0000256" key="6">
    <source>
        <dbReference type="SAM" id="Phobius"/>
    </source>
</evidence>
<organism evidence="8 9">
    <name type="scientific">Pseudoramibacter alactolyticus ATCC 23263</name>
    <dbReference type="NCBI Taxonomy" id="887929"/>
    <lineage>
        <taxon>Bacteria</taxon>
        <taxon>Bacillati</taxon>
        <taxon>Bacillota</taxon>
        <taxon>Clostridia</taxon>
        <taxon>Eubacteriales</taxon>
        <taxon>Eubacteriaceae</taxon>
        <taxon>Pseudoramibacter</taxon>
    </lineage>
</organism>
<dbReference type="GO" id="GO:0005886">
    <property type="term" value="C:plasma membrane"/>
    <property type="evidence" value="ECO:0007669"/>
    <property type="project" value="UniProtKB-SubCell"/>
</dbReference>
<comment type="caution">
    <text evidence="8">The sequence shown here is derived from an EMBL/GenBank/DDBJ whole genome shotgun (WGS) entry which is preliminary data.</text>
</comment>
<feature type="transmembrane region" description="Helical" evidence="6">
    <location>
        <begin position="20"/>
        <end position="43"/>
    </location>
</feature>
<feature type="transmembrane region" description="Helical" evidence="6">
    <location>
        <begin position="729"/>
        <end position="748"/>
    </location>
</feature>
<evidence type="ECO:0000256" key="5">
    <source>
        <dbReference type="ARBA" id="ARBA00023136"/>
    </source>
</evidence>
<feature type="transmembrane region" description="Helical" evidence="6">
    <location>
        <begin position="354"/>
        <end position="375"/>
    </location>
</feature>
<comment type="subcellular location">
    <subcellularLocation>
        <location evidence="1">Cell membrane</location>
        <topology evidence="1">Multi-pass membrane protein</topology>
    </subcellularLocation>
</comment>
<dbReference type="HOGENOM" id="CLU_005531_2_1_9"/>
<evidence type="ECO:0000259" key="7">
    <source>
        <dbReference type="Pfam" id="PF02687"/>
    </source>
</evidence>
<dbReference type="eggNOG" id="COG0577">
    <property type="taxonomic scope" value="Bacteria"/>
</dbReference>
<evidence type="ECO:0000256" key="3">
    <source>
        <dbReference type="ARBA" id="ARBA00022692"/>
    </source>
</evidence>
<feature type="domain" description="ABC3 transporter permease C-terminal" evidence="7">
    <location>
        <begin position="638"/>
        <end position="753"/>
    </location>
</feature>
<evidence type="ECO:0000313" key="8">
    <source>
        <dbReference type="EMBL" id="EFV00886.1"/>
    </source>
</evidence>
<feature type="transmembrane region" description="Helical" evidence="6">
    <location>
        <begin position="307"/>
        <end position="334"/>
    </location>
</feature>
<evidence type="ECO:0000313" key="9">
    <source>
        <dbReference type="Proteomes" id="UP000004754"/>
    </source>
</evidence>
<feature type="transmembrane region" description="Helical" evidence="6">
    <location>
        <begin position="262"/>
        <end position="286"/>
    </location>
</feature>
<dbReference type="Proteomes" id="UP000004754">
    <property type="component" value="Unassembled WGS sequence"/>
</dbReference>
<keyword evidence="9" id="KW-1185">Reference proteome</keyword>
<feature type="transmembrane region" description="Helical" evidence="6">
    <location>
        <begin position="427"/>
        <end position="447"/>
    </location>
</feature>
<protein>
    <submittedName>
        <fullName evidence="8">Efflux ABC transporter, permease protein</fullName>
    </submittedName>
</protein>
<keyword evidence="2" id="KW-1003">Cell membrane</keyword>
<reference evidence="8 9" key="1">
    <citation type="submission" date="2010-12" db="EMBL/GenBank/DDBJ databases">
        <authorList>
            <person name="Muzny D."/>
            <person name="Qin X."/>
            <person name="Deng J."/>
            <person name="Jiang H."/>
            <person name="Liu Y."/>
            <person name="Qu J."/>
            <person name="Song X.-Z."/>
            <person name="Zhang L."/>
            <person name="Thornton R."/>
            <person name="Coyle M."/>
            <person name="Francisco L."/>
            <person name="Jackson L."/>
            <person name="Javaid M."/>
            <person name="Korchina V."/>
            <person name="Kovar C."/>
            <person name="Mata R."/>
            <person name="Mathew T."/>
            <person name="Ngo R."/>
            <person name="Nguyen L."/>
            <person name="Nguyen N."/>
            <person name="Okwuonu G."/>
            <person name="Ongeri F."/>
            <person name="Pham C."/>
            <person name="Simmons D."/>
            <person name="Wilczek-Boney K."/>
            <person name="Hale W."/>
            <person name="Jakkamsetti A."/>
            <person name="Pham P."/>
            <person name="Ruth R."/>
            <person name="San Lucas F."/>
            <person name="Warren J."/>
            <person name="Zhang J."/>
            <person name="Zhao Z."/>
            <person name="Zhou C."/>
            <person name="Zhu D."/>
            <person name="Lee S."/>
            <person name="Bess C."/>
            <person name="Blankenburg K."/>
            <person name="Forbes L."/>
            <person name="Fu Q."/>
            <person name="Gubbala S."/>
            <person name="Hirani K."/>
            <person name="Jayaseelan J.C."/>
            <person name="Lara F."/>
            <person name="Munidasa M."/>
            <person name="Palculict T."/>
            <person name="Patil S."/>
            <person name="Pu L.-L."/>
            <person name="Saada N."/>
            <person name="Tang L."/>
            <person name="Weissenberger G."/>
            <person name="Zhu Y."/>
            <person name="Hemphill L."/>
            <person name="Shang Y."/>
            <person name="Youmans B."/>
            <person name="Ayvaz T."/>
            <person name="Ross M."/>
            <person name="Santibanez J."/>
            <person name="Aqrawi P."/>
            <person name="Gross S."/>
            <person name="Joshi V."/>
            <person name="Fowler G."/>
            <person name="Nazareth L."/>
            <person name="Reid J."/>
            <person name="Worley K."/>
            <person name="Petrosino J."/>
            <person name="Highlander S."/>
            <person name="Gibbs R."/>
        </authorList>
    </citation>
    <scope>NUCLEOTIDE SEQUENCE [LARGE SCALE GENOMIC DNA]</scope>
    <source>
        <strain evidence="8 9">ATCC 23263</strain>
    </source>
</reference>
<proteinExistence type="predicted"/>
<feature type="transmembrane region" description="Helical" evidence="6">
    <location>
        <begin position="634"/>
        <end position="660"/>
    </location>
</feature>
<evidence type="ECO:0000256" key="1">
    <source>
        <dbReference type="ARBA" id="ARBA00004651"/>
    </source>
</evidence>
<dbReference type="OrthoDB" id="5137249at2"/>
<keyword evidence="4 6" id="KW-1133">Transmembrane helix</keyword>
<dbReference type="PANTHER" id="PTHR30287">
    <property type="entry name" value="MEMBRANE COMPONENT OF PREDICTED ABC SUPERFAMILY METABOLITE UPTAKE TRANSPORTER"/>
    <property type="match status" value="1"/>
</dbReference>
<dbReference type="InterPro" id="IPR003838">
    <property type="entry name" value="ABC3_permease_C"/>
</dbReference>
<accession>E6MJ66</accession>
<evidence type="ECO:0000256" key="2">
    <source>
        <dbReference type="ARBA" id="ARBA00022475"/>
    </source>
</evidence>
<feature type="domain" description="ABC3 transporter permease C-terminal" evidence="7">
    <location>
        <begin position="265"/>
        <end position="385"/>
    </location>
</feature>
<feature type="transmembrane region" description="Helical" evidence="6">
    <location>
        <begin position="688"/>
        <end position="709"/>
    </location>
</feature>
<sequence>MGYLNKKFRRDSFRLLPQFISVIVMAALSIAVYCGMSAVWTGMEYAYHDYKKETKLADVYVAGAHIEGSVTDKIRKLPYVREAEGAMLVKYNAVINHNQSDLYVHSFKQSTKKVLNPLIRSGERLKEDAEGLWIDEDYARANGLKAGDEISIAYDGAEHRVKILGTVLDAENIYFVTAYSETVPDHVRHGYGYMSEKYAQKLMGGVSYNQIRIALSGKAVSKEKLQREVKAIMGEAFLSLTMKEDKVSVNQVDDEIAQIRKMAVLFSFVFILLSILSIYTTMSRLISKQIVQIGTLKSLGFYDWQIYLHYGLYGFFTAALGSIIGMAAGYSVVADLVMAIKKSTLTLPVWDKRIGADSILLILLMILICMAATVVTTRKAVKNNPSFTIRGVIEKKSDIGKKQKRTKHSFDIIWTIRSMKMHPVRTAMSIIAIIGSVVLMVAGLGVWDSLYGSYNQVYKEEFCYRYVGQVSRAAYEEIRKSFESYNAQFAQTQSADFSHGGKTEEGVLFALGPGNMIRLFDAKTREKINLENEEAVISSQMARKLSVSVGERIAYKTAETSETHSIAVTAIADAKMPQGIFVNKDNLERFEPNTIYIGDEAAYRHAGAEKRISNIMSVDKQRNNMKEMMDSVHAIMYILILAAFILSAVILYNLGILSCIERYREYATMKVIGFYNREINALIIKESIFHLLIGLAVGIPLSGQFLKLYIGVVSMDSMEWTPTITRGHFLLVVGSVICFSMLIDLIVFRKVKRVDMVESLKTVE</sequence>
<evidence type="ECO:0000256" key="4">
    <source>
        <dbReference type="ARBA" id="ARBA00022989"/>
    </source>
</evidence>
<dbReference type="STRING" id="887929.HMP0721_2051"/>
<dbReference type="Pfam" id="PF02687">
    <property type="entry name" value="FtsX"/>
    <property type="match status" value="2"/>
</dbReference>
<dbReference type="AlphaFoldDB" id="E6MJ66"/>
<dbReference type="RefSeq" id="WP_006599473.1">
    <property type="nucleotide sequence ID" value="NZ_GL622359.1"/>
</dbReference>
<name>E6MJ66_9FIRM</name>
<keyword evidence="5 6" id="KW-0472">Membrane</keyword>